<sequence length="152" mass="17534">MVSVEDVRKAQRVEGSATVMAIGTSTPQNCINQSMYPNYYFQITKSEHKTELKEKFQRVCDISMIKKRYMYLTEEILKENPSVCEHMPGADFQLTKLLSLRPSVKRLMMYFQGCFAGVAAPPASQRFGREQQGCQGSSRVFRDHSRHFPWPQ</sequence>
<accession>A0ACC0MBB3</accession>
<comment type="caution">
    <text evidence="1">The sequence shown here is derived from an EMBL/GenBank/DDBJ whole genome shotgun (WGS) entry which is preliminary data.</text>
</comment>
<name>A0ACC0MBB3_RHOML</name>
<gene>
    <name evidence="1" type="ORF">RHMOL_Rhmol09G0044700</name>
</gene>
<dbReference type="EMBL" id="CM046396">
    <property type="protein sequence ID" value="KAI8537698.1"/>
    <property type="molecule type" value="Genomic_DNA"/>
</dbReference>
<protein>
    <submittedName>
        <fullName evidence="1">Uncharacterized protein</fullName>
    </submittedName>
</protein>
<reference evidence="1" key="1">
    <citation type="submission" date="2022-02" db="EMBL/GenBank/DDBJ databases">
        <title>Plant Genome Project.</title>
        <authorList>
            <person name="Zhang R.-G."/>
        </authorList>
    </citation>
    <scope>NUCLEOTIDE SEQUENCE</scope>
    <source>
        <strain evidence="1">AT1</strain>
    </source>
</reference>
<evidence type="ECO:0000313" key="1">
    <source>
        <dbReference type="EMBL" id="KAI8537698.1"/>
    </source>
</evidence>
<organism evidence="1 2">
    <name type="scientific">Rhododendron molle</name>
    <name type="common">Chinese azalea</name>
    <name type="synonym">Azalea mollis</name>
    <dbReference type="NCBI Taxonomy" id="49168"/>
    <lineage>
        <taxon>Eukaryota</taxon>
        <taxon>Viridiplantae</taxon>
        <taxon>Streptophyta</taxon>
        <taxon>Embryophyta</taxon>
        <taxon>Tracheophyta</taxon>
        <taxon>Spermatophyta</taxon>
        <taxon>Magnoliopsida</taxon>
        <taxon>eudicotyledons</taxon>
        <taxon>Gunneridae</taxon>
        <taxon>Pentapetalae</taxon>
        <taxon>asterids</taxon>
        <taxon>Ericales</taxon>
        <taxon>Ericaceae</taxon>
        <taxon>Ericoideae</taxon>
        <taxon>Rhodoreae</taxon>
        <taxon>Rhododendron</taxon>
    </lineage>
</organism>
<keyword evidence="2" id="KW-1185">Reference proteome</keyword>
<evidence type="ECO:0000313" key="2">
    <source>
        <dbReference type="Proteomes" id="UP001062846"/>
    </source>
</evidence>
<proteinExistence type="predicted"/>
<dbReference type="Proteomes" id="UP001062846">
    <property type="component" value="Chromosome 9"/>
</dbReference>